<organism evidence="1 2">
    <name type="scientific">Rhododendron molle</name>
    <name type="common">Chinese azalea</name>
    <name type="synonym">Azalea mollis</name>
    <dbReference type="NCBI Taxonomy" id="49168"/>
    <lineage>
        <taxon>Eukaryota</taxon>
        <taxon>Viridiplantae</taxon>
        <taxon>Streptophyta</taxon>
        <taxon>Embryophyta</taxon>
        <taxon>Tracheophyta</taxon>
        <taxon>Spermatophyta</taxon>
        <taxon>Magnoliopsida</taxon>
        <taxon>eudicotyledons</taxon>
        <taxon>Gunneridae</taxon>
        <taxon>Pentapetalae</taxon>
        <taxon>asterids</taxon>
        <taxon>Ericales</taxon>
        <taxon>Ericaceae</taxon>
        <taxon>Ericoideae</taxon>
        <taxon>Rhodoreae</taxon>
        <taxon>Rhododendron</taxon>
    </lineage>
</organism>
<name>A0ACC0N4N7_RHOML</name>
<proteinExistence type="predicted"/>
<protein>
    <submittedName>
        <fullName evidence="1">Uncharacterized protein</fullName>
    </submittedName>
</protein>
<dbReference type="Proteomes" id="UP001062846">
    <property type="component" value="Chromosome 7"/>
</dbReference>
<evidence type="ECO:0000313" key="2">
    <source>
        <dbReference type="Proteomes" id="UP001062846"/>
    </source>
</evidence>
<reference evidence="1" key="1">
    <citation type="submission" date="2022-02" db="EMBL/GenBank/DDBJ databases">
        <title>Plant Genome Project.</title>
        <authorList>
            <person name="Zhang R.-G."/>
        </authorList>
    </citation>
    <scope>NUCLEOTIDE SEQUENCE</scope>
    <source>
        <strain evidence="1">AT1</strain>
    </source>
</reference>
<keyword evidence="2" id="KW-1185">Reference proteome</keyword>
<accession>A0ACC0N4N7</accession>
<sequence length="147" mass="16714">MDDGRGGISLPRGIFQSLDYRSRKFFLFSPSPPSSSPNNHPPPLLRLFRRAVRRLLDVVACRSWLSKASSSHRSGRSKWVDEVCSGTTDSVRFHYRFFSFFLVFFFGVPCVGFLPVCGSSITPMWVFLVIFCSAPSVWSDGFSWSWV</sequence>
<comment type="caution">
    <text evidence="1">The sequence shown here is derived from an EMBL/GenBank/DDBJ whole genome shotgun (WGS) entry which is preliminary data.</text>
</comment>
<dbReference type="EMBL" id="CM046394">
    <property type="protein sequence ID" value="KAI8548069.1"/>
    <property type="molecule type" value="Genomic_DNA"/>
</dbReference>
<evidence type="ECO:0000313" key="1">
    <source>
        <dbReference type="EMBL" id="KAI8548069.1"/>
    </source>
</evidence>
<gene>
    <name evidence="1" type="ORF">RHMOL_Rhmol07G0243800</name>
</gene>